<dbReference type="KEGG" id="hro:HELRODRAFT_70010"/>
<dbReference type="InterPro" id="IPR025110">
    <property type="entry name" value="AMP-bd_C"/>
</dbReference>
<reference evidence="7" key="1">
    <citation type="submission" date="2012-12" db="EMBL/GenBank/DDBJ databases">
        <authorList>
            <person name="Hellsten U."/>
            <person name="Grimwood J."/>
            <person name="Chapman J.A."/>
            <person name="Shapiro H."/>
            <person name="Aerts A."/>
            <person name="Otillar R.P."/>
            <person name="Terry A.Y."/>
            <person name="Boore J.L."/>
            <person name="Simakov O."/>
            <person name="Marletaz F."/>
            <person name="Cho S.-J."/>
            <person name="Edsinger-Gonzales E."/>
            <person name="Havlak P."/>
            <person name="Kuo D.-H."/>
            <person name="Larsson T."/>
            <person name="Lv J."/>
            <person name="Arendt D."/>
            <person name="Savage R."/>
            <person name="Osoegawa K."/>
            <person name="de Jong P."/>
            <person name="Lindberg D.R."/>
            <person name="Seaver E.C."/>
            <person name="Weisblat D.A."/>
            <person name="Putnam N.H."/>
            <person name="Grigoriev I.V."/>
            <person name="Rokhsar D.S."/>
        </authorList>
    </citation>
    <scope>NUCLEOTIDE SEQUENCE</scope>
</reference>
<keyword evidence="7" id="KW-1185">Reference proteome</keyword>
<evidence type="ECO:0000313" key="5">
    <source>
        <dbReference type="EMBL" id="ESN91741.1"/>
    </source>
</evidence>
<reference evidence="6" key="3">
    <citation type="submission" date="2015-06" db="UniProtKB">
        <authorList>
            <consortium name="EnsemblMetazoa"/>
        </authorList>
    </citation>
    <scope>IDENTIFICATION</scope>
</reference>
<dbReference type="HOGENOM" id="CLU_000022_59_2_1"/>
<comment type="similarity">
    <text evidence="1">Belongs to the ATP-dependent AMP-binding enzyme family.</text>
</comment>
<feature type="domain" description="AMP-binding enzyme C-terminal" evidence="4">
    <location>
        <begin position="258"/>
        <end position="336"/>
    </location>
</feature>
<keyword evidence="2" id="KW-0436">Ligase</keyword>
<dbReference type="Gene3D" id="3.30.300.30">
    <property type="match status" value="1"/>
</dbReference>
<dbReference type="FunFam" id="3.30.300.30:FF:000007">
    <property type="entry name" value="4-coumarate--CoA ligase 2"/>
    <property type="match status" value="1"/>
</dbReference>
<evidence type="ECO:0008006" key="8">
    <source>
        <dbReference type="Google" id="ProtNLM"/>
    </source>
</evidence>
<feature type="domain" description="AMP-dependent synthetase/ligase" evidence="3">
    <location>
        <begin position="4"/>
        <end position="207"/>
    </location>
</feature>
<accession>T1G015</accession>
<dbReference type="EnsemblMetazoa" id="HelroT70010">
    <property type="protein sequence ID" value="HelroP70010"/>
    <property type="gene ID" value="HelroG70010"/>
</dbReference>
<dbReference type="eggNOG" id="KOG1176">
    <property type="taxonomic scope" value="Eukaryota"/>
</dbReference>
<dbReference type="AlphaFoldDB" id="T1G015"/>
<sequence length="351" mass="39192">GRRVASILFSSGTTGFPKGVMQSHRNLVASQCVYSHPNMCQGIEDALNSITYQPMSHSYGMFRVMFCLSHCITNLLMSKFNLELYLKTIEQYKMTCIQLVPPVAIMICNSQLLRRCNVSSVQTVYSSAAPMGKQLERRLKDAFNNRINIIQGYGMTESSGTLTQIPGMLANILITTQVVEPGTGLSVGSNKRGEIWLKGDNVMLGYLNNLEATKIAITEDGWLKTGDIGYYDESKYFFVVDRLKEFIKCKGYQVAPAELESILLEHPCVDDVAVVGVAHPIYGEVPRAFVVRRKESNEGCTEEVITNWLADKVSPFKRLYGGVKFVHFIPKSSSGKILRKEVRKMIGDSKL</sequence>
<dbReference type="RefSeq" id="XP_009030084.1">
    <property type="nucleotide sequence ID" value="XM_009031836.1"/>
</dbReference>
<dbReference type="CTD" id="20214413"/>
<evidence type="ECO:0000256" key="2">
    <source>
        <dbReference type="ARBA" id="ARBA00022598"/>
    </source>
</evidence>
<dbReference type="InterPro" id="IPR045851">
    <property type="entry name" value="AMP-bd_C_sf"/>
</dbReference>
<dbReference type="GeneID" id="20214413"/>
<gene>
    <name evidence="6" type="primary">20214413</name>
    <name evidence="5" type="ORF">HELRODRAFT_70010</name>
</gene>
<reference evidence="5 7" key="2">
    <citation type="journal article" date="2013" name="Nature">
        <title>Insights into bilaterian evolution from three spiralian genomes.</title>
        <authorList>
            <person name="Simakov O."/>
            <person name="Marletaz F."/>
            <person name="Cho S.J."/>
            <person name="Edsinger-Gonzales E."/>
            <person name="Havlak P."/>
            <person name="Hellsten U."/>
            <person name="Kuo D.H."/>
            <person name="Larsson T."/>
            <person name="Lv J."/>
            <person name="Arendt D."/>
            <person name="Savage R."/>
            <person name="Osoegawa K."/>
            <person name="de Jong P."/>
            <person name="Grimwood J."/>
            <person name="Chapman J.A."/>
            <person name="Shapiro H."/>
            <person name="Aerts A."/>
            <person name="Otillar R.P."/>
            <person name="Terry A.Y."/>
            <person name="Boore J.L."/>
            <person name="Grigoriev I.V."/>
            <person name="Lindberg D.R."/>
            <person name="Seaver E.C."/>
            <person name="Weisblat D.A."/>
            <person name="Putnam N.H."/>
            <person name="Rokhsar D.S."/>
        </authorList>
    </citation>
    <scope>NUCLEOTIDE SEQUENCE</scope>
</reference>
<dbReference type="Gene3D" id="3.40.50.980">
    <property type="match status" value="2"/>
</dbReference>
<evidence type="ECO:0000259" key="3">
    <source>
        <dbReference type="Pfam" id="PF00501"/>
    </source>
</evidence>
<evidence type="ECO:0000256" key="1">
    <source>
        <dbReference type="ARBA" id="ARBA00006432"/>
    </source>
</evidence>
<dbReference type="OMA" id="CFVVPPI"/>
<dbReference type="EMBL" id="AMQM01002177">
    <property type="status" value="NOT_ANNOTATED_CDS"/>
    <property type="molecule type" value="Genomic_DNA"/>
</dbReference>
<dbReference type="SUPFAM" id="SSF56801">
    <property type="entry name" value="Acetyl-CoA synthetase-like"/>
    <property type="match status" value="1"/>
</dbReference>
<proteinExistence type="inferred from homology"/>
<dbReference type="PROSITE" id="PS00455">
    <property type="entry name" value="AMP_BINDING"/>
    <property type="match status" value="1"/>
</dbReference>
<dbReference type="PANTHER" id="PTHR24096:SF149">
    <property type="entry name" value="AMP-BINDING DOMAIN-CONTAINING PROTEIN-RELATED"/>
    <property type="match status" value="1"/>
</dbReference>
<dbReference type="Proteomes" id="UP000015101">
    <property type="component" value="Unassembled WGS sequence"/>
</dbReference>
<dbReference type="PANTHER" id="PTHR24096">
    <property type="entry name" value="LONG-CHAIN-FATTY-ACID--COA LIGASE"/>
    <property type="match status" value="1"/>
</dbReference>
<dbReference type="InParanoid" id="T1G015"/>
<evidence type="ECO:0000313" key="6">
    <source>
        <dbReference type="EnsemblMetazoa" id="HelroP70010"/>
    </source>
</evidence>
<evidence type="ECO:0000313" key="7">
    <source>
        <dbReference type="Proteomes" id="UP000015101"/>
    </source>
</evidence>
<dbReference type="Pfam" id="PF13193">
    <property type="entry name" value="AMP-binding_C"/>
    <property type="match status" value="1"/>
</dbReference>
<dbReference type="STRING" id="6412.T1G015"/>
<name>T1G015_HELRO</name>
<dbReference type="Pfam" id="PF00501">
    <property type="entry name" value="AMP-binding"/>
    <property type="match status" value="1"/>
</dbReference>
<dbReference type="GO" id="GO:0016405">
    <property type="term" value="F:CoA-ligase activity"/>
    <property type="evidence" value="ECO:0000318"/>
    <property type="project" value="GO_Central"/>
</dbReference>
<dbReference type="EMBL" id="KB097700">
    <property type="protein sequence ID" value="ESN91741.1"/>
    <property type="molecule type" value="Genomic_DNA"/>
</dbReference>
<protein>
    <recommendedName>
        <fullName evidence="8">AMP-dependent synthetase/ligase domain-containing protein</fullName>
    </recommendedName>
</protein>
<dbReference type="Gene3D" id="2.30.38.10">
    <property type="entry name" value="Luciferase, Domain 3"/>
    <property type="match status" value="1"/>
</dbReference>
<evidence type="ECO:0000259" key="4">
    <source>
        <dbReference type="Pfam" id="PF13193"/>
    </source>
</evidence>
<dbReference type="OrthoDB" id="6138723at2759"/>
<organism evidence="6 7">
    <name type="scientific">Helobdella robusta</name>
    <name type="common">Californian leech</name>
    <dbReference type="NCBI Taxonomy" id="6412"/>
    <lineage>
        <taxon>Eukaryota</taxon>
        <taxon>Metazoa</taxon>
        <taxon>Spiralia</taxon>
        <taxon>Lophotrochozoa</taxon>
        <taxon>Annelida</taxon>
        <taxon>Clitellata</taxon>
        <taxon>Hirudinea</taxon>
        <taxon>Rhynchobdellida</taxon>
        <taxon>Glossiphoniidae</taxon>
        <taxon>Helobdella</taxon>
    </lineage>
</organism>
<dbReference type="InterPro" id="IPR020845">
    <property type="entry name" value="AMP-binding_CS"/>
</dbReference>
<dbReference type="InterPro" id="IPR000873">
    <property type="entry name" value="AMP-dep_synth/lig_dom"/>
</dbReference>